<reference evidence="1" key="1">
    <citation type="submission" date="2020-10" db="EMBL/GenBank/DDBJ databases">
        <title>Chromosome-scale genome assembly of the Allis shad, Alosa alosa.</title>
        <authorList>
            <person name="Margot Z."/>
            <person name="Christophe K."/>
            <person name="Cabau C."/>
            <person name="Louis A."/>
            <person name="Berthelot C."/>
            <person name="Parey E."/>
            <person name="Roest Crollius H."/>
            <person name="Montfort J."/>
            <person name="Robinson-Rechavi M."/>
            <person name="Bucao C."/>
            <person name="Bouchez O."/>
            <person name="Gislard M."/>
            <person name="Lluch J."/>
            <person name="Milhes M."/>
            <person name="Lampietro C."/>
            <person name="Lopez Roques C."/>
            <person name="Donnadieu C."/>
            <person name="Braasch I."/>
            <person name="Desvignes T."/>
            <person name="Postlethwait J."/>
            <person name="Bobe J."/>
            <person name="Guiguen Y."/>
        </authorList>
    </citation>
    <scope>NUCLEOTIDE SEQUENCE</scope>
    <source>
        <strain evidence="1">M-15738</strain>
        <tissue evidence="1">Blood</tissue>
    </source>
</reference>
<dbReference type="Proteomes" id="UP000823561">
    <property type="component" value="Chromosome 8"/>
</dbReference>
<protein>
    <submittedName>
        <fullName evidence="1">Uncharacterized protein</fullName>
    </submittedName>
</protein>
<sequence length="145" mass="15931">MRQPHILATHAEVQAVTLIKDLWFAHCQSFDMICQPGLRQPNFSRLTMEMTEEDSLNIDGNSGINTNLNFVWDCTSTARSVKRIQTNFGPIKAILDAGSGPLCRSVPDVVVGVAQFRPSVCLLSGMPVREFVSGAGSPLKSIRRD</sequence>
<comment type="caution">
    <text evidence="1">The sequence shown here is derived from an EMBL/GenBank/DDBJ whole genome shotgun (WGS) entry which is preliminary data.</text>
</comment>
<dbReference type="EMBL" id="JADWDJ010000008">
    <property type="protein sequence ID" value="KAG5276529.1"/>
    <property type="molecule type" value="Genomic_DNA"/>
</dbReference>
<organism evidence="1 2">
    <name type="scientific">Alosa alosa</name>
    <name type="common">allis shad</name>
    <dbReference type="NCBI Taxonomy" id="278164"/>
    <lineage>
        <taxon>Eukaryota</taxon>
        <taxon>Metazoa</taxon>
        <taxon>Chordata</taxon>
        <taxon>Craniata</taxon>
        <taxon>Vertebrata</taxon>
        <taxon>Euteleostomi</taxon>
        <taxon>Actinopterygii</taxon>
        <taxon>Neopterygii</taxon>
        <taxon>Teleostei</taxon>
        <taxon>Clupei</taxon>
        <taxon>Clupeiformes</taxon>
        <taxon>Clupeoidei</taxon>
        <taxon>Clupeidae</taxon>
        <taxon>Alosa</taxon>
    </lineage>
</organism>
<keyword evidence="2" id="KW-1185">Reference proteome</keyword>
<name>A0AAV6GN27_9TELE</name>
<gene>
    <name evidence="1" type="ORF">AALO_G00106720</name>
</gene>
<accession>A0AAV6GN27</accession>
<evidence type="ECO:0000313" key="1">
    <source>
        <dbReference type="EMBL" id="KAG5276529.1"/>
    </source>
</evidence>
<evidence type="ECO:0000313" key="2">
    <source>
        <dbReference type="Proteomes" id="UP000823561"/>
    </source>
</evidence>
<dbReference type="AlphaFoldDB" id="A0AAV6GN27"/>
<proteinExistence type="predicted"/>